<dbReference type="InterPro" id="IPR051681">
    <property type="entry name" value="Ser/Thr_Kinases-Pseudokinases"/>
</dbReference>
<dbReference type="PROSITE" id="PS50011">
    <property type="entry name" value="PROTEIN_KINASE_DOM"/>
    <property type="match status" value="1"/>
</dbReference>
<dbReference type="InterPro" id="IPR008271">
    <property type="entry name" value="Ser/Thr_kinase_AS"/>
</dbReference>
<dbReference type="Pfam" id="PF00069">
    <property type="entry name" value="Pkinase"/>
    <property type="match status" value="1"/>
</dbReference>
<feature type="region of interest" description="Disordered" evidence="1">
    <location>
        <begin position="894"/>
        <end position="929"/>
    </location>
</feature>
<proteinExistence type="predicted"/>
<dbReference type="EMBL" id="BSDZ01000004">
    <property type="protein sequence ID" value="GLI59324.1"/>
    <property type="molecule type" value="Genomic_DNA"/>
</dbReference>
<feature type="region of interest" description="Disordered" evidence="1">
    <location>
        <begin position="1003"/>
        <end position="1060"/>
    </location>
</feature>
<feature type="region of interest" description="Disordered" evidence="1">
    <location>
        <begin position="1191"/>
        <end position="1236"/>
    </location>
</feature>
<keyword evidence="4" id="KW-1185">Reference proteome</keyword>
<reference evidence="3 4" key="1">
    <citation type="journal article" date="2023" name="IScience">
        <title>Expanded male sex-determining region conserved during the evolution of homothallism in the green alga Volvox.</title>
        <authorList>
            <person name="Yamamoto K."/>
            <person name="Matsuzaki R."/>
            <person name="Mahakham W."/>
            <person name="Heman W."/>
            <person name="Sekimoto H."/>
            <person name="Kawachi M."/>
            <person name="Minakuchi Y."/>
            <person name="Toyoda A."/>
            <person name="Nozaki H."/>
        </authorList>
    </citation>
    <scope>NUCLEOTIDE SEQUENCE [LARGE SCALE GENOMIC DNA]</scope>
    <source>
        <strain evidence="3 4">NIES-4468</strain>
    </source>
</reference>
<dbReference type="InterPro" id="IPR011009">
    <property type="entry name" value="Kinase-like_dom_sf"/>
</dbReference>
<feature type="compositionally biased region" description="Polar residues" evidence="1">
    <location>
        <begin position="1035"/>
        <end position="1044"/>
    </location>
</feature>
<comment type="caution">
    <text evidence="3">The sequence shown here is derived from an EMBL/GenBank/DDBJ whole genome shotgun (WGS) entry which is preliminary data.</text>
</comment>
<dbReference type="InterPro" id="IPR000719">
    <property type="entry name" value="Prot_kinase_dom"/>
</dbReference>
<feature type="compositionally biased region" description="Gly residues" evidence="1">
    <location>
        <begin position="1084"/>
        <end position="1099"/>
    </location>
</feature>
<feature type="compositionally biased region" description="Gly residues" evidence="1">
    <location>
        <begin position="1205"/>
        <end position="1215"/>
    </location>
</feature>
<accession>A0ABQ5RPE7</accession>
<feature type="domain" description="Protein kinase" evidence="2">
    <location>
        <begin position="1158"/>
        <end position="1620"/>
    </location>
</feature>
<dbReference type="Proteomes" id="UP001165090">
    <property type="component" value="Unassembled WGS sequence"/>
</dbReference>
<feature type="compositionally biased region" description="Low complexity" evidence="1">
    <location>
        <begin position="1012"/>
        <end position="1027"/>
    </location>
</feature>
<name>A0ABQ5RPE7_9CHLO</name>
<dbReference type="SMART" id="SM00220">
    <property type="entry name" value="S_TKc"/>
    <property type="match status" value="1"/>
</dbReference>
<feature type="compositionally biased region" description="Polar residues" evidence="1">
    <location>
        <begin position="578"/>
        <end position="596"/>
    </location>
</feature>
<protein>
    <recommendedName>
        <fullName evidence="2">Protein kinase domain-containing protein</fullName>
    </recommendedName>
</protein>
<feature type="region of interest" description="Disordered" evidence="1">
    <location>
        <begin position="1076"/>
        <end position="1099"/>
    </location>
</feature>
<organism evidence="3 4">
    <name type="scientific">Volvox africanus</name>
    <dbReference type="NCBI Taxonomy" id="51714"/>
    <lineage>
        <taxon>Eukaryota</taxon>
        <taxon>Viridiplantae</taxon>
        <taxon>Chlorophyta</taxon>
        <taxon>core chlorophytes</taxon>
        <taxon>Chlorophyceae</taxon>
        <taxon>CS clade</taxon>
        <taxon>Chlamydomonadales</taxon>
        <taxon>Volvocaceae</taxon>
        <taxon>Volvox</taxon>
    </lineage>
</organism>
<feature type="region of interest" description="Disordered" evidence="1">
    <location>
        <begin position="578"/>
        <end position="601"/>
    </location>
</feature>
<evidence type="ECO:0000259" key="2">
    <source>
        <dbReference type="PROSITE" id="PS50011"/>
    </source>
</evidence>
<dbReference type="SUPFAM" id="SSF56112">
    <property type="entry name" value="Protein kinase-like (PK-like)"/>
    <property type="match status" value="1"/>
</dbReference>
<sequence length="1646" mass="168386">MKDLICGCFGRVPVTLPQPATLNSSEALTKGLQSQEQGLTLDSASVEFQALSDLRARLAFINSQQWLAKLNESAVLIADTCDAGLTGLLGLTASGGQASLVVLATGGAAAANLGIGEILPWDPHLTGKSPNPAEPMPTGALTAQASGLALCYTGASHSAVSLPPWEPPPCWKTVTSNLRPMATGEEADDGTKGTSMPQLQKRDINFMRRCLLHSSGSMTTTAALGTVAASDLPPLGSEPWARVLGALQRALPASGPARWHVVLLPLSLQDRQVGALLLALPVDTSGGRGGDGVGAIVNLHDINGGRNENRNQQVSALPSPSMTGAGGVLRRGLLRHGTLLAALGQCVTECCLAPVMPAIGQVCTSCALLNSCTTLQELSTCLTTTLTTTLTSELHVELMIRLALLPSKDAPQGLLFEDATRMRGATSTGCTATAPTGANAHAASPLSRSAAVSFLAVHRASGQQQQPASPRGMIRGPMASGPAGYSARTCGSVSIPASWGSGIGGGTLSSRVPLLQAEAARSTMESGGPVNSDDVLCAVPLNHGSVSVGQAATTMPGWSSSNSMKWSIPGAMGCGTTSAGASRRVISTPQSSSSRGQVRASPMSMTSTLAAALLSGAAAAAAKDVASSNDTGAGRISNNYAKLPYVDTGGGSTATAAAGAPYTVRLIGSVIPNVHLYLQDMEQPTADVFTVLRRHGANPVSASLVAIAAWSPARSSGGMGAGAHRGSSTDPAIEAKLSPRQQLADSIFSNAGIEGGAVGGGTTSVASCTASTQLGPSDGSLASNANISPPAFVMYLTSAMPLPPQLLGAVRDRAMALLEILLPAAARALSSAVQDEWSFVCTHVAGGGLATVPNATSAVGEMPRSCSLVAADRATGSGLTGAAPSQGEAAHFVSGGRTQTGAASSVLGPSRTGPTSATAAAAAGGTGSQTMPSGIAALDTSQPLLSSRSAHGMLSSSPAARVTGGGRTLAAISPVRTCDGDSPGAGDSMLHLLPSSPAKSVITRAATREDVSSSSARRAYAPPSTAALKMPASGRGNQRLSAPVTSGLLGSPAHPRSQLESCNPLETFASSSGLLALEEDDGPGEGSAGGESGGDGTGGGANTLLLNTLLSYGADTAKTARQAQLDIMVSTYHNVLSKARHEAGALGGLHADDDVRNLRLIKTIGMGGCSVVLLARLHSMPVAVKVILPPADDNEEEEKEKTGASGQGGQLGTRGGKVSREHEQEDDEADVVLLPPSGSLQSSRFEGAGATKPAAAFPALEMVSRVRDSAVARQVQMRLLMRGARELAVMTSISHPNIVQVYSYCTRVVVQETASGLPKLEVLEEETVGEDPICTALIMEYCDMGSLADAIDSGAFARATRYAAAALHGLGISRAAPPTSVGQTDRKALGGFVAITGGSGFRSGSIVRAAPTVSMEAAAMAGTPSMRAIYLTLLEVALALRHLHSLSLVHSDVKPANVLLRSSATDPRGFTAKLTDFGFVNLIEQRQSDCGLLMEASTLNSSRSGDRAGRQSIKFAEPVGTVTHMAPELFIQGYPVDSSIDIYAFGILMWELSTGRAPYPEYAEKQFLEVPFKVVKEGLRPRFPSDTPLHYKLLAQECWTAQPVRRPTAASLVSRLQRLLDLSCGFNTDRKQNDVRVSAGGGGGVI</sequence>
<feature type="compositionally biased region" description="Low complexity" evidence="1">
    <location>
        <begin position="912"/>
        <end position="923"/>
    </location>
</feature>
<dbReference type="PROSITE" id="PS00108">
    <property type="entry name" value="PROTEIN_KINASE_ST"/>
    <property type="match status" value="1"/>
</dbReference>
<dbReference type="PANTHER" id="PTHR44329:SF289">
    <property type="entry name" value="SERINE_THREONINE-PROTEIN KINASE VIK"/>
    <property type="match status" value="1"/>
</dbReference>
<evidence type="ECO:0000256" key="1">
    <source>
        <dbReference type="SAM" id="MobiDB-lite"/>
    </source>
</evidence>
<dbReference type="PANTHER" id="PTHR44329">
    <property type="entry name" value="SERINE/THREONINE-PROTEIN KINASE TNNI3K-RELATED"/>
    <property type="match status" value="1"/>
</dbReference>
<gene>
    <name evidence="3" type="ORF">VaNZ11_001181</name>
</gene>
<evidence type="ECO:0000313" key="4">
    <source>
        <dbReference type="Proteomes" id="UP001165090"/>
    </source>
</evidence>
<evidence type="ECO:0000313" key="3">
    <source>
        <dbReference type="EMBL" id="GLI59324.1"/>
    </source>
</evidence>
<dbReference type="Gene3D" id="1.10.510.10">
    <property type="entry name" value="Transferase(Phosphotransferase) domain 1"/>
    <property type="match status" value="2"/>
</dbReference>